<evidence type="ECO:0000313" key="2">
    <source>
        <dbReference type="Proteomes" id="UP001163223"/>
    </source>
</evidence>
<name>A0ACD4NL84_9HYPH</name>
<dbReference type="Proteomes" id="UP001163223">
    <property type="component" value="Chromosome"/>
</dbReference>
<organism evidence="1 2">
    <name type="scientific">Antarcticirhabdus aurantiaca</name>
    <dbReference type="NCBI Taxonomy" id="2606717"/>
    <lineage>
        <taxon>Bacteria</taxon>
        <taxon>Pseudomonadati</taxon>
        <taxon>Pseudomonadota</taxon>
        <taxon>Alphaproteobacteria</taxon>
        <taxon>Hyphomicrobiales</taxon>
        <taxon>Aurantimonadaceae</taxon>
        <taxon>Antarcticirhabdus</taxon>
    </lineage>
</organism>
<keyword evidence="2" id="KW-1185">Reference proteome</keyword>
<proteinExistence type="predicted"/>
<gene>
    <name evidence="1" type="ORF">OXU80_23045</name>
</gene>
<sequence>MDTESLKFARFDHPKHGVFDTVEAVSGDKRLGGDEKREILAEWKRRVAADSTGDPEAARLGESLDAEIARLARMGT</sequence>
<protein>
    <submittedName>
        <fullName evidence="1">Uncharacterized protein</fullName>
    </submittedName>
</protein>
<accession>A0ACD4NL84</accession>
<reference evidence="1" key="1">
    <citation type="submission" date="2022-11" db="EMBL/GenBank/DDBJ databases">
        <title>beta-Carotene-producing bacterium, Jeongeuplla avenae sp. nov., alleviates the salt stress of Arabidopsis seedlings.</title>
        <authorList>
            <person name="Jiang L."/>
            <person name="Lee J."/>
        </authorList>
    </citation>
    <scope>NUCLEOTIDE SEQUENCE</scope>
    <source>
        <strain evidence="1">DY_R2A_6</strain>
    </source>
</reference>
<evidence type="ECO:0000313" key="1">
    <source>
        <dbReference type="EMBL" id="WAJ27685.1"/>
    </source>
</evidence>
<dbReference type="EMBL" id="CP113520">
    <property type="protein sequence ID" value="WAJ27685.1"/>
    <property type="molecule type" value="Genomic_DNA"/>
</dbReference>